<evidence type="ECO:0000313" key="7">
    <source>
        <dbReference type="Proteomes" id="UP000306509"/>
    </source>
</evidence>
<keyword evidence="2" id="KW-0479">Metal-binding</keyword>
<dbReference type="SUPFAM" id="SSF102215">
    <property type="entry name" value="Creatininase"/>
    <property type="match status" value="1"/>
</dbReference>
<keyword evidence="4" id="KW-0862">Zinc</keyword>
<dbReference type="AlphaFoldDB" id="A0A4U8Q819"/>
<name>A0A4U8Q819_9FIRM</name>
<comment type="caution">
    <text evidence="6">The sequence shown here is derived from an EMBL/GenBank/DDBJ whole genome shotgun (WGS) entry which is preliminary data.</text>
</comment>
<keyword evidence="7" id="KW-1185">Reference proteome</keyword>
<dbReference type="RefSeq" id="WP_027296000.1">
    <property type="nucleotide sequence ID" value="NZ_JTGN01000002.1"/>
</dbReference>
<dbReference type="EC" id="3.5.2.10" evidence="6"/>
<dbReference type="InterPro" id="IPR024087">
    <property type="entry name" value="Creatininase-like_sf"/>
</dbReference>
<accession>A0A4U8Q819</accession>
<dbReference type="PANTHER" id="PTHR35005:SF1">
    <property type="entry name" value="2-AMINO-5-FORMYLAMINO-6-RIBOSYLAMINOPYRIMIDIN-4(3H)-ONE 5'-MONOPHOSPHATE DEFORMYLASE"/>
    <property type="match status" value="1"/>
</dbReference>
<dbReference type="Gene3D" id="3.40.50.10310">
    <property type="entry name" value="Creatininase"/>
    <property type="match status" value="1"/>
</dbReference>
<dbReference type="GO" id="GO:0047789">
    <property type="term" value="F:creatininase activity"/>
    <property type="evidence" value="ECO:0007669"/>
    <property type="project" value="UniProtKB-EC"/>
</dbReference>
<dbReference type="GO" id="GO:0009231">
    <property type="term" value="P:riboflavin biosynthetic process"/>
    <property type="evidence" value="ECO:0007669"/>
    <property type="project" value="TreeGrafter"/>
</dbReference>
<dbReference type="GO" id="GO:0016811">
    <property type="term" value="F:hydrolase activity, acting on carbon-nitrogen (but not peptide) bonds, in linear amides"/>
    <property type="evidence" value="ECO:0007669"/>
    <property type="project" value="TreeGrafter"/>
</dbReference>
<dbReference type="PANTHER" id="PTHR35005">
    <property type="entry name" value="3-DEHYDRO-SCYLLO-INOSOSE HYDROLASE"/>
    <property type="match status" value="1"/>
</dbReference>
<evidence type="ECO:0000313" key="6">
    <source>
        <dbReference type="EMBL" id="TLD01082.1"/>
    </source>
</evidence>
<evidence type="ECO:0000256" key="5">
    <source>
        <dbReference type="ARBA" id="ARBA00024029"/>
    </source>
</evidence>
<evidence type="ECO:0000256" key="2">
    <source>
        <dbReference type="ARBA" id="ARBA00022723"/>
    </source>
</evidence>
<comment type="similarity">
    <text evidence="5">Belongs to the creatininase superfamily.</text>
</comment>
<dbReference type="InterPro" id="IPR003785">
    <property type="entry name" value="Creatininase/forma_Hydrolase"/>
</dbReference>
<evidence type="ECO:0000256" key="1">
    <source>
        <dbReference type="ARBA" id="ARBA00001947"/>
    </source>
</evidence>
<dbReference type="STRING" id="180332.GCA_000797495_04809"/>
<reference evidence="6 7" key="1">
    <citation type="journal article" date="2019" name="Anaerobe">
        <title>Detection of Robinsoniella peoriensis in multiple bone samples of a trauma patient.</title>
        <authorList>
            <person name="Schrottner P."/>
            <person name="Hartwich K."/>
            <person name="Bunk B."/>
            <person name="Schober I."/>
            <person name="Helbig S."/>
            <person name="Rudolph W.W."/>
            <person name="Gunzer F."/>
        </authorList>
    </citation>
    <scope>NUCLEOTIDE SEQUENCE [LARGE SCALE GENOMIC DNA]</scope>
    <source>
        <strain evidence="6 7">DSM 106044</strain>
    </source>
</reference>
<dbReference type="Pfam" id="PF02633">
    <property type="entry name" value="Creatininase"/>
    <property type="match status" value="1"/>
</dbReference>
<evidence type="ECO:0000256" key="3">
    <source>
        <dbReference type="ARBA" id="ARBA00022801"/>
    </source>
</evidence>
<dbReference type="Proteomes" id="UP000306509">
    <property type="component" value="Unassembled WGS sequence"/>
</dbReference>
<sequence length="255" mass="28717">MKNTPDYKIMTRNLFYSNWEDAKNKIQNSAGVILTLGSVEEHGFHLPMGTDTIIAEALAEEICRRQNLYFYPCVTYGQVWSARDFEGTVSISSDCLKEYCVQAAKSIQRAGAKRLFIFSFHNGNHKVITEVLRILKDEDSRPEAYHISLSGIEKNVEDILTTPLWNGKVWHAGELETSLMLHLRPELVHMEKATCEFPEVPKAYALSAVPWKSFLKSGAFGDASSATAEKGGRLYERMCNELSSQIEEVIKAMGN</sequence>
<protein>
    <submittedName>
        <fullName evidence="6">Creatinine amidohydrolase</fullName>
        <ecNumber evidence="6">3.5.2.10</ecNumber>
    </submittedName>
</protein>
<gene>
    <name evidence="6" type="primary">crnA</name>
    <name evidence="6" type="ORF">DSM106044_01872</name>
</gene>
<dbReference type="GO" id="GO:0046872">
    <property type="term" value="F:metal ion binding"/>
    <property type="evidence" value="ECO:0007669"/>
    <property type="project" value="UniProtKB-KW"/>
</dbReference>
<proteinExistence type="inferred from homology"/>
<organism evidence="6 7">
    <name type="scientific">Robinsoniella peoriensis</name>
    <dbReference type="NCBI Taxonomy" id="180332"/>
    <lineage>
        <taxon>Bacteria</taxon>
        <taxon>Bacillati</taxon>
        <taxon>Bacillota</taxon>
        <taxon>Clostridia</taxon>
        <taxon>Lachnospirales</taxon>
        <taxon>Lachnospiraceae</taxon>
        <taxon>Robinsoniella</taxon>
    </lineage>
</organism>
<keyword evidence="3 6" id="KW-0378">Hydrolase</keyword>
<evidence type="ECO:0000256" key="4">
    <source>
        <dbReference type="ARBA" id="ARBA00022833"/>
    </source>
</evidence>
<comment type="cofactor">
    <cofactor evidence="1">
        <name>Zn(2+)</name>
        <dbReference type="ChEBI" id="CHEBI:29105"/>
    </cofactor>
</comment>
<dbReference type="EMBL" id="QGQD01000043">
    <property type="protein sequence ID" value="TLD01082.1"/>
    <property type="molecule type" value="Genomic_DNA"/>
</dbReference>